<dbReference type="SUPFAM" id="SSF46785">
    <property type="entry name" value="Winged helix' DNA-binding domain"/>
    <property type="match status" value="1"/>
</dbReference>
<keyword evidence="3" id="KW-0804">Transcription</keyword>
<dbReference type="PANTHER" id="PTHR30136:SF35">
    <property type="entry name" value="HTH-TYPE TRANSCRIPTIONAL REGULATOR RV1719"/>
    <property type="match status" value="1"/>
</dbReference>
<dbReference type="InterPro" id="IPR029016">
    <property type="entry name" value="GAF-like_dom_sf"/>
</dbReference>
<dbReference type="SUPFAM" id="SSF55781">
    <property type="entry name" value="GAF domain-like"/>
    <property type="match status" value="1"/>
</dbReference>
<dbReference type="Proteomes" id="UP000321058">
    <property type="component" value="Unassembled WGS sequence"/>
</dbReference>
<feature type="domain" description="IclR-ED" evidence="6">
    <location>
        <begin position="88"/>
        <end position="270"/>
    </location>
</feature>
<keyword evidence="1" id="KW-0805">Transcription regulation</keyword>
<dbReference type="AlphaFoldDB" id="A0A512N6U7"/>
<dbReference type="InterPro" id="IPR036390">
    <property type="entry name" value="WH_DNA-bd_sf"/>
</dbReference>
<dbReference type="SMART" id="SM00346">
    <property type="entry name" value="HTH_ICLR"/>
    <property type="match status" value="1"/>
</dbReference>
<dbReference type="GO" id="GO:0045892">
    <property type="term" value="P:negative regulation of DNA-templated transcription"/>
    <property type="evidence" value="ECO:0007669"/>
    <property type="project" value="TreeGrafter"/>
</dbReference>
<dbReference type="GO" id="GO:0003677">
    <property type="term" value="F:DNA binding"/>
    <property type="evidence" value="ECO:0007669"/>
    <property type="project" value="UniProtKB-KW"/>
</dbReference>
<evidence type="ECO:0000259" key="6">
    <source>
        <dbReference type="PROSITE" id="PS51078"/>
    </source>
</evidence>
<dbReference type="InterPro" id="IPR050707">
    <property type="entry name" value="HTH_MetabolicPath_Reg"/>
</dbReference>
<evidence type="ECO:0000256" key="2">
    <source>
        <dbReference type="ARBA" id="ARBA00023125"/>
    </source>
</evidence>
<evidence type="ECO:0000313" key="8">
    <source>
        <dbReference type="Proteomes" id="UP000321058"/>
    </source>
</evidence>
<dbReference type="PANTHER" id="PTHR30136">
    <property type="entry name" value="HELIX-TURN-HELIX TRANSCRIPTIONAL REGULATOR, ICLR FAMILY"/>
    <property type="match status" value="1"/>
</dbReference>
<dbReference type="GO" id="GO:0003700">
    <property type="term" value="F:DNA-binding transcription factor activity"/>
    <property type="evidence" value="ECO:0007669"/>
    <property type="project" value="TreeGrafter"/>
</dbReference>
<evidence type="ECO:0000256" key="1">
    <source>
        <dbReference type="ARBA" id="ARBA00023015"/>
    </source>
</evidence>
<keyword evidence="2" id="KW-0238">DNA-binding</keyword>
<gene>
    <name evidence="7" type="ORF">RSO01_18720</name>
</gene>
<name>A0A512N6U7_9HYPH</name>
<organism evidence="7 8">
    <name type="scientific">Reyranella soli</name>
    <dbReference type="NCBI Taxonomy" id="1230389"/>
    <lineage>
        <taxon>Bacteria</taxon>
        <taxon>Pseudomonadati</taxon>
        <taxon>Pseudomonadota</taxon>
        <taxon>Alphaproteobacteria</taxon>
        <taxon>Hyphomicrobiales</taxon>
        <taxon>Reyranellaceae</taxon>
        <taxon>Reyranella</taxon>
    </lineage>
</organism>
<evidence type="ECO:0000256" key="4">
    <source>
        <dbReference type="SAM" id="MobiDB-lite"/>
    </source>
</evidence>
<dbReference type="EMBL" id="BKAJ01000031">
    <property type="protein sequence ID" value="GEP54706.1"/>
    <property type="molecule type" value="Genomic_DNA"/>
</dbReference>
<accession>A0A512N6U7</accession>
<reference evidence="7 8" key="1">
    <citation type="submission" date="2019-07" db="EMBL/GenBank/DDBJ databases">
        <title>Whole genome shotgun sequence of Reyranella soli NBRC 108950.</title>
        <authorList>
            <person name="Hosoyama A."/>
            <person name="Uohara A."/>
            <person name="Ohji S."/>
            <person name="Ichikawa N."/>
        </authorList>
    </citation>
    <scope>NUCLEOTIDE SEQUENCE [LARGE SCALE GENOMIC DNA]</scope>
    <source>
        <strain evidence="7 8">NBRC 108950</strain>
    </source>
</reference>
<comment type="caution">
    <text evidence="7">The sequence shown here is derived from an EMBL/GenBank/DDBJ whole genome shotgun (WGS) entry which is preliminary data.</text>
</comment>
<evidence type="ECO:0000313" key="7">
    <source>
        <dbReference type="EMBL" id="GEP54706.1"/>
    </source>
</evidence>
<dbReference type="PROSITE" id="PS51078">
    <property type="entry name" value="ICLR_ED"/>
    <property type="match status" value="1"/>
</dbReference>
<dbReference type="OrthoDB" id="6057486at2"/>
<sequence>MYRYSEQRAGTRRTISPPRPARSGSQSLERGLDILEMIEAENGDIGVRELARRLELSPTIVQRLVSSLAVRGYIEKNTETSRYRLGHRSMILGASGERGVDYLVTARRELDRLAHEHSLNGFVSVLRSGRAIYLLAVQADGLAIRVSIGSEMALHSTAAGKVLLAALDDGEVRKVLGHRRLLAITPHTVTDPAALIASLAKVRRQGYATVVEENIPGVLSVGAPITDRTGAVVAALSVAFPKYLESGLTLQGSIPLVTAAALRISRTLGAGELGMPPATRLTALGERNGGKR</sequence>
<proteinExistence type="predicted"/>
<keyword evidence="8" id="KW-1185">Reference proteome</keyword>
<feature type="domain" description="HTH iclR-type" evidence="5">
    <location>
        <begin position="25"/>
        <end position="87"/>
    </location>
</feature>
<dbReference type="InterPro" id="IPR005471">
    <property type="entry name" value="Tscrpt_reg_IclR_N"/>
</dbReference>
<dbReference type="RefSeq" id="WP_147148491.1">
    <property type="nucleotide sequence ID" value="NZ_BKAJ01000031.1"/>
</dbReference>
<dbReference type="Pfam" id="PF01614">
    <property type="entry name" value="IclR_C"/>
    <property type="match status" value="1"/>
</dbReference>
<feature type="region of interest" description="Disordered" evidence="4">
    <location>
        <begin position="1"/>
        <end position="27"/>
    </location>
</feature>
<dbReference type="PROSITE" id="PS51077">
    <property type="entry name" value="HTH_ICLR"/>
    <property type="match status" value="1"/>
</dbReference>
<dbReference type="Gene3D" id="1.10.10.10">
    <property type="entry name" value="Winged helix-like DNA-binding domain superfamily/Winged helix DNA-binding domain"/>
    <property type="match status" value="1"/>
</dbReference>
<dbReference type="Gene3D" id="3.30.450.40">
    <property type="match status" value="1"/>
</dbReference>
<protein>
    <submittedName>
        <fullName evidence="7">IclR family transcriptional regulator</fullName>
    </submittedName>
</protein>
<dbReference type="Pfam" id="PF09339">
    <property type="entry name" value="HTH_IclR"/>
    <property type="match status" value="1"/>
</dbReference>
<evidence type="ECO:0000259" key="5">
    <source>
        <dbReference type="PROSITE" id="PS51077"/>
    </source>
</evidence>
<evidence type="ECO:0000256" key="3">
    <source>
        <dbReference type="ARBA" id="ARBA00023163"/>
    </source>
</evidence>
<dbReference type="InterPro" id="IPR036388">
    <property type="entry name" value="WH-like_DNA-bd_sf"/>
</dbReference>
<dbReference type="InterPro" id="IPR014757">
    <property type="entry name" value="Tscrpt_reg_IclR_C"/>
</dbReference>